<accession>A0A850Q6Q8</accession>
<dbReference type="SUPFAM" id="SSF50341">
    <property type="entry name" value="CheW-like"/>
    <property type="match status" value="1"/>
</dbReference>
<dbReference type="PROSITE" id="PS50851">
    <property type="entry name" value="CHEW"/>
    <property type="match status" value="1"/>
</dbReference>
<dbReference type="RefSeq" id="WP_176855525.1">
    <property type="nucleotide sequence ID" value="NZ_JABCJD010000008.1"/>
</dbReference>
<dbReference type="Gene3D" id="2.30.30.40">
    <property type="entry name" value="SH3 Domains"/>
    <property type="match status" value="1"/>
</dbReference>
<organism evidence="2 5">
    <name type="scientific">Donghicola mangrovi</name>
    <dbReference type="NCBI Taxonomy" id="2729614"/>
    <lineage>
        <taxon>Bacteria</taxon>
        <taxon>Pseudomonadati</taxon>
        <taxon>Pseudomonadota</taxon>
        <taxon>Alphaproteobacteria</taxon>
        <taxon>Rhodobacterales</taxon>
        <taxon>Roseobacteraceae</taxon>
        <taxon>Donghicola</taxon>
    </lineage>
</organism>
<dbReference type="Proteomes" id="UP000592216">
    <property type="component" value="Unassembled WGS sequence"/>
</dbReference>
<evidence type="ECO:0000313" key="4">
    <source>
        <dbReference type="Proteomes" id="UP000523601"/>
    </source>
</evidence>
<dbReference type="Pfam" id="PF01584">
    <property type="entry name" value="CheW"/>
    <property type="match status" value="1"/>
</dbReference>
<evidence type="ECO:0000259" key="1">
    <source>
        <dbReference type="PROSITE" id="PS50851"/>
    </source>
</evidence>
<feature type="domain" description="CheW-like" evidence="1">
    <location>
        <begin position="12"/>
        <end position="157"/>
    </location>
</feature>
<evidence type="ECO:0000313" key="5">
    <source>
        <dbReference type="Proteomes" id="UP000592216"/>
    </source>
</evidence>
<keyword evidence="4" id="KW-1185">Reference proteome</keyword>
<dbReference type="EMBL" id="JABCJD010000008">
    <property type="protein sequence ID" value="NVO28843.1"/>
    <property type="molecule type" value="Genomic_DNA"/>
</dbReference>
<proteinExistence type="predicted"/>
<dbReference type="EMBL" id="JABCJE010000007">
    <property type="protein sequence ID" value="NVO24614.1"/>
    <property type="molecule type" value="Genomic_DNA"/>
</dbReference>
<dbReference type="InterPro" id="IPR002545">
    <property type="entry name" value="CheW-lke_dom"/>
</dbReference>
<gene>
    <name evidence="3" type="ORF">HJ526_15540</name>
    <name evidence="2" type="ORF">HJ536_14705</name>
</gene>
<dbReference type="GO" id="GO:0006935">
    <property type="term" value="P:chemotaxis"/>
    <property type="evidence" value="ECO:0007669"/>
    <property type="project" value="InterPro"/>
</dbReference>
<reference evidence="4 5" key="1">
    <citation type="submission" date="2020-04" db="EMBL/GenBank/DDBJ databases">
        <title>Donghicola sp., a member of the Rhodobacteraceae family isolated from mangrove forest in Thailand.</title>
        <authorList>
            <person name="Charoenyingcharoen P."/>
            <person name="Yukphan P."/>
        </authorList>
    </citation>
    <scope>NUCLEOTIDE SEQUENCE [LARGE SCALE GENOMIC DNA]</scope>
    <source>
        <strain evidence="2 5">B5-SW-15</strain>
        <strain evidence="3 4">C2-DW-16</strain>
    </source>
</reference>
<comment type="caution">
    <text evidence="2">The sequence shown here is derived from an EMBL/GenBank/DDBJ whole genome shotgun (WGS) entry which is preliminary data.</text>
</comment>
<evidence type="ECO:0000313" key="3">
    <source>
        <dbReference type="EMBL" id="NVO28843.1"/>
    </source>
</evidence>
<dbReference type="GO" id="GO:0005829">
    <property type="term" value="C:cytosol"/>
    <property type="evidence" value="ECO:0007669"/>
    <property type="project" value="TreeGrafter"/>
</dbReference>
<dbReference type="GO" id="GO:0007165">
    <property type="term" value="P:signal transduction"/>
    <property type="evidence" value="ECO:0007669"/>
    <property type="project" value="InterPro"/>
</dbReference>
<dbReference type="InterPro" id="IPR039315">
    <property type="entry name" value="CheW"/>
</dbReference>
<dbReference type="PANTHER" id="PTHR22617">
    <property type="entry name" value="CHEMOTAXIS SENSOR HISTIDINE KINASE-RELATED"/>
    <property type="match status" value="1"/>
</dbReference>
<dbReference type="AlphaFoldDB" id="A0A850Q6Q8"/>
<protein>
    <submittedName>
        <fullName evidence="2">Chemotaxis protein CheW</fullName>
    </submittedName>
</protein>
<dbReference type="SMART" id="SM00260">
    <property type="entry name" value="CheW"/>
    <property type="match status" value="1"/>
</dbReference>
<dbReference type="InterPro" id="IPR036061">
    <property type="entry name" value="CheW-like_dom_sf"/>
</dbReference>
<sequence>MPEQKKQAPASSGTFLNFMLGDALMAIPVERVREILDARDINPLPQAPDYIMGFIDLRGDSIVVVDLRTLIGRPYKKDDLDTRIVVLWVQEGEREQVLALRTDKVTEVSRFDGDRIEPIETGTMLNWDHRIVSGLARRSGNYVTLLDLDRLLSSKIIASLDKHIEDAVGGALA</sequence>
<dbReference type="Proteomes" id="UP000523601">
    <property type="component" value="Unassembled WGS sequence"/>
</dbReference>
<name>A0A850Q6Q8_9RHOB</name>
<dbReference type="Gene3D" id="2.40.50.180">
    <property type="entry name" value="CheA-289, Domain 4"/>
    <property type="match status" value="1"/>
</dbReference>
<dbReference type="PANTHER" id="PTHR22617:SF23">
    <property type="entry name" value="CHEMOTAXIS PROTEIN CHEW"/>
    <property type="match status" value="1"/>
</dbReference>
<evidence type="ECO:0000313" key="2">
    <source>
        <dbReference type="EMBL" id="NVO24614.1"/>
    </source>
</evidence>